<accession>A0A9X2G8G5</accession>
<evidence type="ECO:0000313" key="2">
    <source>
        <dbReference type="EMBL" id="MCP2353130.1"/>
    </source>
</evidence>
<dbReference type="AlphaFoldDB" id="A0A9X2G8G5"/>
<feature type="region of interest" description="Disordered" evidence="1">
    <location>
        <begin position="50"/>
        <end position="70"/>
    </location>
</feature>
<gene>
    <name evidence="2" type="ORF">HD597_000150</name>
</gene>
<reference evidence="2" key="1">
    <citation type="submission" date="2022-06" db="EMBL/GenBank/DDBJ databases">
        <title>Sequencing the genomes of 1000 actinobacteria strains.</title>
        <authorList>
            <person name="Klenk H.-P."/>
        </authorList>
    </citation>
    <scope>NUCLEOTIDE SEQUENCE</scope>
    <source>
        <strain evidence="2">DSM 46694</strain>
    </source>
</reference>
<keyword evidence="3" id="KW-1185">Reference proteome</keyword>
<dbReference type="EMBL" id="JAMZEB010000001">
    <property type="protein sequence ID" value="MCP2353130.1"/>
    <property type="molecule type" value="Genomic_DNA"/>
</dbReference>
<proteinExistence type="predicted"/>
<protein>
    <submittedName>
        <fullName evidence="2">Uncharacterized protein</fullName>
    </submittedName>
</protein>
<dbReference type="RefSeq" id="WP_253739562.1">
    <property type="nucleotide sequence ID" value="NZ_BAABKA010000105.1"/>
</dbReference>
<organism evidence="2 3">
    <name type="scientific">Nonomuraea thailandensis</name>
    <dbReference type="NCBI Taxonomy" id="1188745"/>
    <lineage>
        <taxon>Bacteria</taxon>
        <taxon>Bacillati</taxon>
        <taxon>Actinomycetota</taxon>
        <taxon>Actinomycetes</taxon>
        <taxon>Streptosporangiales</taxon>
        <taxon>Streptosporangiaceae</taxon>
        <taxon>Nonomuraea</taxon>
    </lineage>
</organism>
<name>A0A9X2G8G5_9ACTN</name>
<sequence>MMPTPVQADLTELLGYLSCEAVTPQGDLRVVLLHAISELARILRDDLHDEEDQRTLPDNCPRARPRLTPG</sequence>
<evidence type="ECO:0000313" key="3">
    <source>
        <dbReference type="Proteomes" id="UP001139648"/>
    </source>
</evidence>
<comment type="caution">
    <text evidence="2">The sequence shown here is derived from an EMBL/GenBank/DDBJ whole genome shotgun (WGS) entry which is preliminary data.</text>
</comment>
<evidence type="ECO:0000256" key="1">
    <source>
        <dbReference type="SAM" id="MobiDB-lite"/>
    </source>
</evidence>
<dbReference type="Proteomes" id="UP001139648">
    <property type="component" value="Unassembled WGS sequence"/>
</dbReference>